<comment type="catalytic activity">
    <reaction evidence="11">
        <text>O-phospho-L-threonyl-[protein] + H2O = L-threonyl-[protein] + phosphate</text>
        <dbReference type="Rhea" id="RHEA:47004"/>
        <dbReference type="Rhea" id="RHEA-COMP:11060"/>
        <dbReference type="Rhea" id="RHEA-COMP:11605"/>
        <dbReference type="ChEBI" id="CHEBI:15377"/>
        <dbReference type="ChEBI" id="CHEBI:30013"/>
        <dbReference type="ChEBI" id="CHEBI:43474"/>
        <dbReference type="ChEBI" id="CHEBI:61977"/>
        <dbReference type="EC" id="3.1.3.16"/>
    </reaction>
</comment>
<comment type="catalytic activity">
    <reaction evidence="10">
        <text>O-phospho-L-seryl-[protein] + H2O = L-seryl-[protein] + phosphate</text>
        <dbReference type="Rhea" id="RHEA:20629"/>
        <dbReference type="Rhea" id="RHEA-COMP:9863"/>
        <dbReference type="Rhea" id="RHEA-COMP:11604"/>
        <dbReference type="ChEBI" id="CHEBI:15377"/>
        <dbReference type="ChEBI" id="CHEBI:29999"/>
        <dbReference type="ChEBI" id="CHEBI:43474"/>
        <dbReference type="ChEBI" id="CHEBI:83421"/>
        <dbReference type="EC" id="3.1.3.16"/>
    </reaction>
</comment>
<evidence type="ECO:0000256" key="13">
    <source>
        <dbReference type="SAM" id="MobiDB-lite"/>
    </source>
</evidence>
<dbReference type="AlphaFoldDB" id="A0A2T7DHN9"/>
<dbReference type="InterPro" id="IPR000222">
    <property type="entry name" value="PP2C_BS"/>
</dbReference>
<dbReference type="SMART" id="SM00332">
    <property type="entry name" value="PP2Cc"/>
    <property type="match status" value="1"/>
</dbReference>
<proteinExistence type="inferred from homology"/>
<evidence type="ECO:0000256" key="5">
    <source>
        <dbReference type="ARBA" id="ARBA00022723"/>
    </source>
</evidence>
<keyword evidence="8 12" id="KW-0904">Protein phosphatase</keyword>
<keyword evidence="9" id="KW-0464">Manganese</keyword>
<dbReference type="PROSITE" id="PS51746">
    <property type="entry name" value="PPM_2"/>
    <property type="match status" value="1"/>
</dbReference>
<dbReference type="SUPFAM" id="SSF81606">
    <property type="entry name" value="PP2C-like"/>
    <property type="match status" value="1"/>
</dbReference>
<evidence type="ECO:0000256" key="4">
    <source>
        <dbReference type="ARBA" id="ARBA00013081"/>
    </source>
</evidence>
<evidence type="ECO:0000256" key="7">
    <source>
        <dbReference type="ARBA" id="ARBA00022842"/>
    </source>
</evidence>
<dbReference type="GO" id="GO:0004722">
    <property type="term" value="F:protein serine/threonine phosphatase activity"/>
    <property type="evidence" value="ECO:0007669"/>
    <property type="project" value="UniProtKB-EC"/>
</dbReference>
<protein>
    <recommendedName>
        <fullName evidence="4">protein-serine/threonine phosphatase</fullName>
        <ecNumber evidence="4">3.1.3.16</ecNumber>
    </recommendedName>
</protein>
<evidence type="ECO:0000256" key="3">
    <source>
        <dbReference type="ARBA" id="ARBA00006702"/>
    </source>
</evidence>
<dbReference type="CDD" id="cd00143">
    <property type="entry name" value="PP2Cc"/>
    <property type="match status" value="1"/>
</dbReference>
<reference evidence="15 16" key="1">
    <citation type="submission" date="2018-04" db="EMBL/GenBank/DDBJ databases">
        <title>WGS assembly of Panicum hallii var. hallii HAL2.</title>
        <authorList>
            <person name="Lovell J."/>
            <person name="Jenkins J."/>
            <person name="Lowry D."/>
            <person name="Mamidi S."/>
            <person name="Sreedasyam A."/>
            <person name="Weng X."/>
            <person name="Barry K."/>
            <person name="Bonette J."/>
            <person name="Campitelli B."/>
            <person name="Daum C."/>
            <person name="Gordon S."/>
            <person name="Gould B."/>
            <person name="Lipzen A."/>
            <person name="MacQueen A."/>
            <person name="Palacio-Mejia J."/>
            <person name="Plott C."/>
            <person name="Shakirov E."/>
            <person name="Shu S."/>
            <person name="Yoshinaga Y."/>
            <person name="Zane M."/>
            <person name="Rokhsar D."/>
            <person name="Grimwood J."/>
            <person name="Schmutz J."/>
            <person name="Juenger T."/>
        </authorList>
    </citation>
    <scope>NUCLEOTIDE SEQUENCE [LARGE SCALE GENOMIC DNA]</scope>
    <source>
        <strain evidence="16">cv. HAL2</strain>
    </source>
</reference>
<evidence type="ECO:0000313" key="15">
    <source>
        <dbReference type="EMBL" id="PUZ55088.1"/>
    </source>
</evidence>
<evidence type="ECO:0000256" key="2">
    <source>
        <dbReference type="ARBA" id="ARBA00001946"/>
    </source>
</evidence>
<evidence type="ECO:0000256" key="10">
    <source>
        <dbReference type="ARBA" id="ARBA00047761"/>
    </source>
</evidence>
<name>A0A2T7DHN9_9POAL</name>
<dbReference type="PROSITE" id="PS01032">
    <property type="entry name" value="PPM_1"/>
    <property type="match status" value="1"/>
</dbReference>
<keyword evidence="16" id="KW-1185">Reference proteome</keyword>
<dbReference type="InterPro" id="IPR015655">
    <property type="entry name" value="PP2C"/>
</dbReference>
<dbReference type="STRING" id="1504633.A0A2T7DHN9"/>
<dbReference type="InterPro" id="IPR036457">
    <property type="entry name" value="PPM-type-like_dom_sf"/>
</dbReference>
<dbReference type="EMBL" id="CM009753">
    <property type="protein sequence ID" value="PUZ55088.1"/>
    <property type="molecule type" value="Genomic_DNA"/>
</dbReference>
<feature type="domain" description="PPM-type phosphatase" evidence="14">
    <location>
        <begin position="46"/>
        <end position="366"/>
    </location>
</feature>
<dbReference type="Gramene" id="PUZ55088">
    <property type="protein sequence ID" value="PUZ55088"/>
    <property type="gene ID" value="GQ55_5G183300"/>
</dbReference>
<dbReference type="OrthoDB" id="10264738at2759"/>
<dbReference type="Proteomes" id="UP000244336">
    <property type="component" value="Chromosome 5"/>
</dbReference>
<comment type="cofactor">
    <cofactor evidence="2">
        <name>Mg(2+)</name>
        <dbReference type="ChEBI" id="CHEBI:18420"/>
    </cofactor>
</comment>
<sequence>MATPGVLDNGAARAAGGSEADGGARPASRRSGGKRRSAYLVEYAPAWGSAATRGRRAAMEDASAAVPRFAGVPVRMLAGARELDAHGIGAAALKLPLHLFGVYDGHGGSEVANYCANRMHVVLKEALGRAARAGLEESGELLDITELWQKVFGGCFQRVDDEVSGQASRLCGGVSSEAQCKPVAAGDVGSTAAVAVVCSSHIIVANCGDSRVVLSRGKEPVPLSDDHKPDREDERARIEAAGGRVIDWNGHRVSGVLAMSRSIGDGYGKPFLIPTPEVKVIPRARDDDCLIIATDGLWDVISNAEACKVARVQILQWHRKNNGVCSDEGGVPTISHPAAEAAANYLLKLALLKGSADNITVTVIDLKLRKKIKDKSICFV</sequence>
<dbReference type="EC" id="3.1.3.16" evidence="4"/>
<evidence type="ECO:0000256" key="8">
    <source>
        <dbReference type="ARBA" id="ARBA00022912"/>
    </source>
</evidence>
<dbReference type="GO" id="GO:0046872">
    <property type="term" value="F:metal ion binding"/>
    <property type="evidence" value="ECO:0007669"/>
    <property type="project" value="UniProtKB-KW"/>
</dbReference>
<gene>
    <name evidence="15" type="ORF">GQ55_5G183300</name>
</gene>
<comment type="similarity">
    <text evidence="3 12">Belongs to the PP2C family.</text>
</comment>
<feature type="region of interest" description="Disordered" evidence="13">
    <location>
        <begin position="1"/>
        <end position="33"/>
    </location>
</feature>
<evidence type="ECO:0000313" key="16">
    <source>
        <dbReference type="Proteomes" id="UP000244336"/>
    </source>
</evidence>
<accession>A0A2T7DHN9</accession>
<evidence type="ECO:0000256" key="11">
    <source>
        <dbReference type="ARBA" id="ARBA00048336"/>
    </source>
</evidence>
<evidence type="ECO:0000256" key="9">
    <source>
        <dbReference type="ARBA" id="ARBA00023211"/>
    </source>
</evidence>
<organism evidence="15 16">
    <name type="scientific">Panicum hallii var. hallii</name>
    <dbReference type="NCBI Taxonomy" id="1504633"/>
    <lineage>
        <taxon>Eukaryota</taxon>
        <taxon>Viridiplantae</taxon>
        <taxon>Streptophyta</taxon>
        <taxon>Embryophyta</taxon>
        <taxon>Tracheophyta</taxon>
        <taxon>Spermatophyta</taxon>
        <taxon>Magnoliopsida</taxon>
        <taxon>Liliopsida</taxon>
        <taxon>Poales</taxon>
        <taxon>Poaceae</taxon>
        <taxon>PACMAD clade</taxon>
        <taxon>Panicoideae</taxon>
        <taxon>Panicodae</taxon>
        <taxon>Paniceae</taxon>
        <taxon>Panicinae</taxon>
        <taxon>Panicum</taxon>
        <taxon>Panicum sect. Panicum</taxon>
    </lineage>
</organism>
<evidence type="ECO:0000259" key="14">
    <source>
        <dbReference type="PROSITE" id="PS51746"/>
    </source>
</evidence>
<keyword evidence="6 12" id="KW-0378">Hydrolase</keyword>
<comment type="cofactor">
    <cofactor evidence="1">
        <name>Mn(2+)</name>
        <dbReference type="ChEBI" id="CHEBI:29035"/>
    </cofactor>
</comment>
<evidence type="ECO:0000256" key="1">
    <source>
        <dbReference type="ARBA" id="ARBA00001936"/>
    </source>
</evidence>
<dbReference type="Pfam" id="PF00481">
    <property type="entry name" value="PP2C"/>
    <property type="match status" value="1"/>
</dbReference>
<evidence type="ECO:0000256" key="6">
    <source>
        <dbReference type="ARBA" id="ARBA00022801"/>
    </source>
</evidence>
<keyword evidence="7" id="KW-0460">Magnesium</keyword>
<evidence type="ECO:0000256" key="12">
    <source>
        <dbReference type="RuleBase" id="RU003465"/>
    </source>
</evidence>
<dbReference type="FunFam" id="3.60.40.10:FF:000291">
    <property type="entry name" value="Protein phosphatase 2C 50"/>
    <property type="match status" value="1"/>
</dbReference>
<keyword evidence="5" id="KW-0479">Metal-binding</keyword>
<dbReference type="Gene3D" id="3.60.40.10">
    <property type="entry name" value="PPM-type phosphatase domain"/>
    <property type="match status" value="1"/>
</dbReference>
<dbReference type="InterPro" id="IPR001932">
    <property type="entry name" value="PPM-type_phosphatase-like_dom"/>
</dbReference>
<dbReference type="PANTHER" id="PTHR47992">
    <property type="entry name" value="PROTEIN PHOSPHATASE"/>
    <property type="match status" value="1"/>
</dbReference>